<evidence type="ECO:0000313" key="2">
    <source>
        <dbReference type="EMBL" id="GJE87956.1"/>
    </source>
</evidence>
<proteinExistence type="predicted"/>
<gene>
    <name evidence="2" type="ORF">PsYK624_040390</name>
</gene>
<dbReference type="OrthoDB" id="10493561at2759"/>
<evidence type="ECO:0000313" key="3">
    <source>
        <dbReference type="Proteomes" id="UP000703269"/>
    </source>
</evidence>
<dbReference type="Proteomes" id="UP000703269">
    <property type="component" value="Unassembled WGS sequence"/>
</dbReference>
<accession>A0A9P3LA35</accession>
<keyword evidence="3" id="KW-1185">Reference proteome</keyword>
<comment type="caution">
    <text evidence="2">The sequence shown here is derived from an EMBL/GenBank/DDBJ whole genome shotgun (WGS) entry which is preliminary data.</text>
</comment>
<evidence type="ECO:0000256" key="1">
    <source>
        <dbReference type="SAM" id="MobiDB-lite"/>
    </source>
</evidence>
<protein>
    <submittedName>
        <fullName evidence="2">Uncharacterized protein</fullName>
    </submittedName>
</protein>
<name>A0A9P3LA35_9APHY</name>
<feature type="region of interest" description="Disordered" evidence="1">
    <location>
        <begin position="1"/>
        <end position="24"/>
    </location>
</feature>
<organism evidence="2 3">
    <name type="scientific">Phanerochaete sordida</name>
    <dbReference type="NCBI Taxonomy" id="48140"/>
    <lineage>
        <taxon>Eukaryota</taxon>
        <taxon>Fungi</taxon>
        <taxon>Dikarya</taxon>
        <taxon>Basidiomycota</taxon>
        <taxon>Agaricomycotina</taxon>
        <taxon>Agaricomycetes</taxon>
        <taxon>Polyporales</taxon>
        <taxon>Phanerochaetaceae</taxon>
        <taxon>Phanerochaete</taxon>
    </lineage>
</organism>
<dbReference type="AlphaFoldDB" id="A0A9P3LA35"/>
<sequence length="298" mass="33013">MSKSEHLTRVPAGRGPQQRSLSAKALEAVRPAAAVPSATVSSIPSYHISFDDKALADHLSRKLASLHETKPLAETETKYYRNARFGSPAPLPRLPMKVNTSPPSRDQLHAHALAVSSPLIASPLTTADAVRTRFLLRKVLPDNVVHLILAYADRFYTISQFSGRKIAVDDDVLLLSISLTQAQCARIVQISLVIRGHDQGWLPTPAGSWRKGVSWTWYSVSTDDAPSPDRRLATNPAGDLETRTHAFNWDTTTDEVLKVKQSRQIRVWAHARYFGWRNVVEEAQIKIRFQPLGGSGLT</sequence>
<dbReference type="EMBL" id="BPQB01000008">
    <property type="protein sequence ID" value="GJE87956.1"/>
    <property type="molecule type" value="Genomic_DNA"/>
</dbReference>
<reference evidence="2 3" key="1">
    <citation type="submission" date="2021-08" db="EMBL/GenBank/DDBJ databases">
        <title>Draft Genome Sequence of Phanerochaete sordida strain YK-624.</title>
        <authorList>
            <person name="Mori T."/>
            <person name="Dohra H."/>
            <person name="Suzuki T."/>
            <person name="Kawagishi H."/>
            <person name="Hirai H."/>
        </authorList>
    </citation>
    <scope>NUCLEOTIDE SEQUENCE [LARGE SCALE GENOMIC DNA]</scope>
    <source>
        <strain evidence="2 3">YK-624</strain>
    </source>
</reference>